<protein>
    <submittedName>
        <fullName evidence="2">Rrf2 family transcriptional regulator</fullName>
    </submittedName>
</protein>
<dbReference type="GO" id="GO:0003700">
    <property type="term" value="F:DNA-binding transcription factor activity"/>
    <property type="evidence" value="ECO:0007669"/>
    <property type="project" value="TreeGrafter"/>
</dbReference>
<keyword evidence="1" id="KW-0238">DNA-binding</keyword>
<dbReference type="GO" id="GO:0003677">
    <property type="term" value="F:DNA binding"/>
    <property type="evidence" value="ECO:0007669"/>
    <property type="project" value="UniProtKB-KW"/>
</dbReference>
<evidence type="ECO:0000313" key="2">
    <source>
        <dbReference type="EMBL" id="BAU47936.1"/>
    </source>
</evidence>
<gene>
    <name evidence="2" type="ORF">SVA_1371</name>
</gene>
<keyword evidence="3" id="KW-1185">Reference proteome</keyword>
<dbReference type="NCBIfam" id="TIGR00738">
    <property type="entry name" value="rrf2_super"/>
    <property type="match status" value="1"/>
</dbReference>
<name>A0A1B4V303_9GAMM</name>
<evidence type="ECO:0000256" key="1">
    <source>
        <dbReference type="ARBA" id="ARBA00023125"/>
    </source>
</evidence>
<dbReference type="EMBL" id="AP014936">
    <property type="protein sequence ID" value="BAU47936.1"/>
    <property type="molecule type" value="Genomic_DNA"/>
</dbReference>
<dbReference type="GO" id="GO:0005829">
    <property type="term" value="C:cytosol"/>
    <property type="evidence" value="ECO:0007669"/>
    <property type="project" value="TreeGrafter"/>
</dbReference>
<dbReference type="PROSITE" id="PS51197">
    <property type="entry name" value="HTH_RRF2_2"/>
    <property type="match status" value="1"/>
</dbReference>
<dbReference type="RefSeq" id="WP_096460496.1">
    <property type="nucleotide sequence ID" value="NZ_AP014936.1"/>
</dbReference>
<dbReference type="PANTHER" id="PTHR33221">
    <property type="entry name" value="WINGED HELIX-TURN-HELIX TRANSCRIPTIONAL REGULATOR, RRF2 FAMILY"/>
    <property type="match status" value="1"/>
</dbReference>
<organism evidence="2 3">
    <name type="scientific">Sulfurifustis variabilis</name>
    <dbReference type="NCBI Taxonomy" id="1675686"/>
    <lineage>
        <taxon>Bacteria</taxon>
        <taxon>Pseudomonadati</taxon>
        <taxon>Pseudomonadota</taxon>
        <taxon>Gammaproteobacteria</taxon>
        <taxon>Acidiferrobacterales</taxon>
        <taxon>Acidiferrobacteraceae</taxon>
        <taxon>Sulfurifustis</taxon>
    </lineage>
</organism>
<dbReference type="InterPro" id="IPR036388">
    <property type="entry name" value="WH-like_DNA-bd_sf"/>
</dbReference>
<evidence type="ECO:0000313" key="3">
    <source>
        <dbReference type="Proteomes" id="UP000218899"/>
    </source>
</evidence>
<dbReference type="AlphaFoldDB" id="A0A1B4V303"/>
<dbReference type="KEGG" id="sva:SVA_1371"/>
<dbReference type="Proteomes" id="UP000218899">
    <property type="component" value="Chromosome"/>
</dbReference>
<proteinExistence type="predicted"/>
<sequence>MRLTTFTDYTLRVLMYLGLQEGRLSTIAEIARAYRVSENHLMKVVHYGATRGLLETVRGKGGGVRLGRTPEEIRIGELVRETEADTALVECFGAGNSDCRIAPACALRGVLGEAQEAFFRSLDRYTLADLLRPRARLAPLLKAPARQKRVAS</sequence>
<reference evidence="2 3" key="1">
    <citation type="submission" date="2015-08" db="EMBL/GenBank/DDBJ databases">
        <title>Complete genome sequence of Sulfurifustis variabilis.</title>
        <authorList>
            <person name="Miura A."/>
            <person name="Kojima H."/>
            <person name="Fukui M."/>
        </authorList>
    </citation>
    <scope>NUCLEOTIDE SEQUENCE [LARGE SCALE GENOMIC DNA]</scope>
    <source>
        <strain evidence="3">skN76</strain>
    </source>
</reference>
<dbReference type="Pfam" id="PF02082">
    <property type="entry name" value="Rrf2"/>
    <property type="match status" value="1"/>
</dbReference>
<dbReference type="SUPFAM" id="SSF46785">
    <property type="entry name" value="Winged helix' DNA-binding domain"/>
    <property type="match status" value="1"/>
</dbReference>
<dbReference type="Gene3D" id="1.10.10.10">
    <property type="entry name" value="Winged helix-like DNA-binding domain superfamily/Winged helix DNA-binding domain"/>
    <property type="match status" value="1"/>
</dbReference>
<dbReference type="InterPro" id="IPR000944">
    <property type="entry name" value="Tscrpt_reg_Rrf2"/>
</dbReference>
<accession>A0A1B4V303</accession>
<dbReference type="PANTHER" id="PTHR33221:SF4">
    <property type="entry name" value="HTH-TYPE TRANSCRIPTIONAL REPRESSOR NSRR"/>
    <property type="match status" value="1"/>
</dbReference>
<dbReference type="OrthoDB" id="9795923at2"/>
<dbReference type="InterPro" id="IPR036390">
    <property type="entry name" value="WH_DNA-bd_sf"/>
</dbReference>